<evidence type="ECO:0000259" key="8">
    <source>
        <dbReference type="PROSITE" id="PS50112"/>
    </source>
</evidence>
<dbReference type="Gene3D" id="1.10.287.130">
    <property type="match status" value="1"/>
</dbReference>
<dbReference type="PROSITE" id="PS50110">
    <property type="entry name" value="RESPONSE_REGULATORY"/>
    <property type="match status" value="1"/>
</dbReference>
<dbReference type="Gene3D" id="3.30.565.10">
    <property type="entry name" value="Histidine kinase-like ATPase, C-terminal domain"/>
    <property type="match status" value="1"/>
</dbReference>
<feature type="domain" description="PAS" evidence="8">
    <location>
        <begin position="145"/>
        <end position="215"/>
    </location>
</feature>
<proteinExistence type="predicted"/>
<dbReference type="InterPro" id="IPR000014">
    <property type="entry name" value="PAS"/>
</dbReference>
<dbReference type="InterPro" id="IPR003661">
    <property type="entry name" value="HisK_dim/P_dom"/>
</dbReference>
<evidence type="ECO:0000256" key="3">
    <source>
        <dbReference type="ARBA" id="ARBA00022553"/>
    </source>
</evidence>
<dbReference type="InterPro" id="IPR011006">
    <property type="entry name" value="CheY-like_superfamily"/>
</dbReference>
<protein>
    <recommendedName>
        <fullName evidence="2">histidine kinase</fullName>
        <ecNumber evidence="2">2.7.13.3</ecNumber>
    </recommendedName>
</protein>
<dbReference type="InterPro" id="IPR013656">
    <property type="entry name" value="PAS_4"/>
</dbReference>
<evidence type="ECO:0000256" key="4">
    <source>
        <dbReference type="PROSITE-ProRule" id="PRU00169"/>
    </source>
</evidence>
<sequence length="801" mass="89265">MNDILMDVSRLIMTSAILIFTHRFGQRNSTYDQKGWSFFVVGLAMIVSGGVWDLLQNFDNLKPLFIVHGINFRFILENFLGYLSGMLLITLGLIRWLPEVELVQTKNRQARQTETSLRIAQDIYSRKLEVQSDELQHVYQTLDEAQARLEAVMEHSPAEIGVKSVEGLYIAINPSAERNFGRKACEIIGRDSYEILAPDVAEQVIAHDKRVLASGKSETMEITGIYDGRPRTYFTEKFPIRDATGTIIGLGAIATDITAKKAIETQLKASEQRYRELFEQSPVPFMEEDWSSLLKVMQELSRNGMTEFETYFDENPDIVKELYDGCISLAVSSAMVKLYGAASAEELQQDLRYDTSHPDEVSGFIDAVIAFFHGARVFEYQSKDFKVDGTLITTRVKFVIPESYTATWERVLVSIEDITDRIAVEKHLQVLQRFEAIGQLTGGVAHDFNNLLAVIQGNAELLQLSKKDHPEMIAQILHATRRGADLTRSLLAYSSKQILSPKTIDLNSLLARMNKLLARTLDQSIEIEFTTSKDLWPARADPGQVEDALLNLSLNARDAMPTGGSLSIDCFNTTISAPDDTSETSLDAGDYVVLSVTDTGTGMDETTRARAFEPFFTTKGVGDGSGLGLSMVYGFARQSGGQVTIDSKEGEGTTIKIYLPRETNCEFLLEHEPKSPPPMGNGETVFVIEDDTNMRELTIRLLTSLGYATIQAEQAYTARKILETGQHFDLVLSDIVLPGGTSGIELAEEVREKRPDVKIVFMSGYPTEAAKKTNDFNISELFLSKPFRRDALADIIKEALS</sequence>
<dbReference type="InterPro" id="IPR035965">
    <property type="entry name" value="PAS-like_dom_sf"/>
</dbReference>
<dbReference type="PROSITE" id="PS50113">
    <property type="entry name" value="PAC"/>
    <property type="match status" value="1"/>
</dbReference>
<evidence type="ECO:0000256" key="1">
    <source>
        <dbReference type="ARBA" id="ARBA00000085"/>
    </source>
</evidence>
<evidence type="ECO:0000259" key="7">
    <source>
        <dbReference type="PROSITE" id="PS50110"/>
    </source>
</evidence>
<comment type="catalytic activity">
    <reaction evidence="1">
        <text>ATP + protein L-histidine = ADP + protein N-phospho-L-histidine.</text>
        <dbReference type="EC" id="2.7.13.3"/>
    </reaction>
</comment>
<dbReference type="STRING" id="1300350.Z948_2748"/>
<dbReference type="EMBL" id="JAMC01000003">
    <property type="protein sequence ID" value="KEJ89631.1"/>
    <property type="molecule type" value="Genomic_DNA"/>
</dbReference>
<dbReference type="InterPro" id="IPR036890">
    <property type="entry name" value="HATPase_C_sf"/>
</dbReference>
<dbReference type="InterPro" id="IPR000700">
    <property type="entry name" value="PAS-assoc_C"/>
</dbReference>
<accession>A0A073IJF0</accession>
<dbReference type="EC" id="2.7.13.3" evidence="2"/>
<dbReference type="Gene3D" id="3.40.50.2300">
    <property type="match status" value="1"/>
</dbReference>
<dbReference type="eggNOG" id="COG4191">
    <property type="taxonomic scope" value="Bacteria"/>
</dbReference>
<keyword evidence="11" id="KW-1185">Reference proteome</keyword>
<feature type="domain" description="Histidine kinase" evidence="6">
    <location>
        <begin position="443"/>
        <end position="663"/>
    </location>
</feature>
<dbReference type="PRINTS" id="PR00344">
    <property type="entry name" value="BCTRLSENSOR"/>
</dbReference>
<dbReference type="OrthoDB" id="9796100at2"/>
<dbReference type="PROSITE" id="PS50109">
    <property type="entry name" value="HIS_KIN"/>
    <property type="match status" value="1"/>
</dbReference>
<keyword evidence="5" id="KW-0472">Membrane</keyword>
<dbReference type="InterPro" id="IPR001789">
    <property type="entry name" value="Sig_transdc_resp-reg_receiver"/>
</dbReference>
<dbReference type="Pfam" id="PF00512">
    <property type="entry name" value="HisKA"/>
    <property type="match status" value="1"/>
</dbReference>
<comment type="caution">
    <text evidence="10">The sequence shown here is derived from an EMBL/GenBank/DDBJ whole genome shotgun (WGS) entry which is preliminary data.</text>
</comment>
<organism evidence="10 11">
    <name type="scientific">Sulfitobacter donghicola DSW-25 = KCTC 12864 = JCM 14565</name>
    <dbReference type="NCBI Taxonomy" id="1300350"/>
    <lineage>
        <taxon>Bacteria</taxon>
        <taxon>Pseudomonadati</taxon>
        <taxon>Pseudomonadota</taxon>
        <taxon>Alphaproteobacteria</taxon>
        <taxon>Rhodobacterales</taxon>
        <taxon>Roseobacteraceae</taxon>
        <taxon>Sulfitobacter</taxon>
    </lineage>
</organism>
<evidence type="ECO:0000259" key="9">
    <source>
        <dbReference type="PROSITE" id="PS50113"/>
    </source>
</evidence>
<dbReference type="NCBIfam" id="TIGR00229">
    <property type="entry name" value="sensory_box"/>
    <property type="match status" value="1"/>
</dbReference>
<reference evidence="10 11" key="1">
    <citation type="submission" date="2014-01" db="EMBL/GenBank/DDBJ databases">
        <title>Sulfitobacter donghicola JCM 14565 Genome Sequencing.</title>
        <authorList>
            <person name="Lai Q."/>
            <person name="Hong Z."/>
        </authorList>
    </citation>
    <scope>NUCLEOTIDE SEQUENCE [LARGE SCALE GENOMIC DNA]</scope>
    <source>
        <strain evidence="10 11">JCM 14565</strain>
    </source>
</reference>
<dbReference type="RefSeq" id="WP_025060062.1">
    <property type="nucleotide sequence ID" value="NZ_JAMC01000003.1"/>
</dbReference>
<dbReference type="PANTHER" id="PTHR43065:SF42">
    <property type="entry name" value="TWO-COMPONENT SENSOR PPRA"/>
    <property type="match status" value="1"/>
</dbReference>
<dbReference type="Pfam" id="PF08448">
    <property type="entry name" value="PAS_4"/>
    <property type="match status" value="1"/>
</dbReference>
<dbReference type="Proteomes" id="UP000027734">
    <property type="component" value="Unassembled WGS sequence"/>
</dbReference>
<dbReference type="Gene3D" id="3.30.450.20">
    <property type="entry name" value="PAS domain"/>
    <property type="match status" value="2"/>
</dbReference>
<keyword evidence="5" id="KW-0812">Transmembrane</keyword>
<dbReference type="InterPro" id="IPR005467">
    <property type="entry name" value="His_kinase_dom"/>
</dbReference>
<dbReference type="CDD" id="cd00082">
    <property type="entry name" value="HisKA"/>
    <property type="match status" value="1"/>
</dbReference>
<dbReference type="Pfam" id="PF00072">
    <property type="entry name" value="Response_reg"/>
    <property type="match status" value="1"/>
</dbReference>
<dbReference type="SUPFAM" id="SSF55874">
    <property type="entry name" value="ATPase domain of HSP90 chaperone/DNA topoisomerase II/histidine kinase"/>
    <property type="match status" value="1"/>
</dbReference>
<evidence type="ECO:0000256" key="2">
    <source>
        <dbReference type="ARBA" id="ARBA00012438"/>
    </source>
</evidence>
<feature type="domain" description="PAC" evidence="9">
    <location>
        <begin position="216"/>
        <end position="269"/>
    </location>
</feature>
<evidence type="ECO:0000259" key="6">
    <source>
        <dbReference type="PROSITE" id="PS50109"/>
    </source>
</evidence>
<keyword evidence="5" id="KW-1133">Transmembrane helix</keyword>
<dbReference type="CDD" id="cd00130">
    <property type="entry name" value="PAS"/>
    <property type="match status" value="1"/>
</dbReference>
<evidence type="ECO:0000313" key="11">
    <source>
        <dbReference type="Proteomes" id="UP000027734"/>
    </source>
</evidence>
<dbReference type="SUPFAM" id="SSF47384">
    <property type="entry name" value="Homodimeric domain of signal transducing histidine kinase"/>
    <property type="match status" value="1"/>
</dbReference>
<name>A0A073IJF0_9RHOB</name>
<gene>
    <name evidence="10" type="ORF">DSW25_09325</name>
</gene>
<keyword evidence="3 4" id="KW-0597">Phosphoprotein</keyword>
<dbReference type="SUPFAM" id="SSF52172">
    <property type="entry name" value="CheY-like"/>
    <property type="match status" value="1"/>
</dbReference>
<dbReference type="GO" id="GO:0000155">
    <property type="term" value="F:phosphorelay sensor kinase activity"/>
    <property type="evidence" value="ECO:0007669"/>
    <property type="project" value="InterPro"/>
</dbReference>
<feature type="modified residue" description="4-aspartylphosphate" evidence="4">
    <location>
        <position position="734"/>
    </location>
</feature>
<dbReference type="SMART" id="SM00448">
    <property type="entry name" value="REC"/>
    <property type="match status" value="1"/>
</dbReference>
<dbReference type="InterPro" id="IPR004358">
    <property type="entry name" value="Sig_transdc_His_kin-like_C"/>
</dbReference>
<dbReference type="SMART" id="SM00091">
    <property type="entry name" value="PAS"/>
    <property type="match status" value="2"/>
</dbReference>
<evidence type="ECO:0000256" key="5">
    <source>
        <dbReference type="SAM" id="Phobius"/>
    </source>
</evidence>
<dbReference type="InterPro" id="IPR036097">
    <property type="entry name" value="HisK_dim/P_sf"/>
</dbReference>
<dbReference type="SMART" id="SM00387">
    <property type="entry name" value="HATPase_c"/>
    <property type="match status" value="1"/>
</dbReference>
<dbReference type="PROSITE" id="PS50112">
    <property type="entry name" value="PAS"/>
    <property type="match status" value="1"/>
</dbReference>
<dbReference type="SUPFAM" id="SSF55785">
    <property type="entry name" value="PYP-like sensor domain (PAS domain)"/>
    <property type="match status" value="2"/>
</dbReference>
<dbReference type="PANTHER" id="PTHR43065">
    <property type="entry name" value="SENSOR HISTIDINE KINASE"/>
    <property type="match status" value="1"/>
</dbReference>
<dbReference type="Pfam" id="PF02518">
    <property type="entry name" value="HATPase_c"/>
    <property type="match status" value="1"/>
</dbReference>
<evidence type="ECO:0000313" key="10">
    <source>
        <dbReference type="EMBL" id="KEJ89631.1"/>
    </source>
</evidence>
<dbReference type="InterPro" id="IPR003594">
    <property type="entry name" value="HATPase_dom"/>
</dbReference>
<feature type="domain" description="Response regulatory" evidence="7">
    <location>
        <begin position="684"/>
        <end position="800"/>
    </location>
</feature>
<feature type="transmembrane region" description="Helical" evidence="5">
    <location>
        <begin position="35"/>
        <end position="55"/>
    </location>
</feature>
<dbReference type="AlphaFoldDB" id="A0A073IJF0"/>
<dbReference type="SMART" id="SM00388">
    <property type="entry name" value="HisKA"/>
    <property type="match status" value="1"/>
</dbReference>